<evidence type="ECO:0000313" key="1">
    <source>
        <dbReference type="EMBL" id="SKB64249.1"/>
    </source>
</evidence>
<dbReference type="Proteomes" id="UP000243406">
    <property type="component" value="Unassembled WGS sequence"/>
</dbReference>
<dbReference type="Pfam" id="PF07722">
    <property type="entry name" value="Peptidase_C26"/>
    <property type="match status" value="1"/>
</dbReference>
<dbReference type="CDD" id="cd01745">
    <property type="entry name" value="GATase1_2"/>
    <property type="match status" value="1"/>
</dbReference>
<organism evidence="1 2">
    <name type="scientific">Acetoanaerobium noterae</name>
    <dbReference type="NCBI Taxonomy" id="745369"/>
    <lineage>
        <taxon>Bacteria</taxon>
        <taxon>Bacillati</taxon>
        <taxon>Bacillota</taxon>
        <taxon>Clostridia</taxon>
        <taxon>Peptostreptococcales</taxon>
        <taxon>Filifactoraceae</taxon>
        <taxon>Acetoanaerobium</taxon>
    </lineage>
</organism>
<proteinExistence type="predicted"/>
<dbReference type="GO" id="GO:0016740">
    <property type="term" value="F:transferase activity"/>
    <property type="evidence" value="ECO:0007669"/>
    <property type="project" value="UniProtKB-KW"/>
</dbReference>
<dbReference type="PANTHER" id="PTHR43235">
    <property type="entry name" value="GLUTAMINE AMIDOTRANSFERASE PB2B2.05-RELATED"/>
    <property type="match status" value="1"/>
</dbReference>
<name>A0A1T5CXX0_9FIRM</name>
<dbReference type="PANTHER" id="PTHR43235:SF1">
    <property type="entry name" value="GLUTAMINE AMIDOTRANSFERASE PB2B2.05-RELATED"/>
    <property type="match status" value="1"/>
</dbReference>
<dbReference type="PROSITE" id="PS51273">
    <property type="entry name" value="GATASE_TYPE_1"/>
    <property type="match status" value="1"/>
</dbReference>
<protein>
    <submittedName>
        <fullName evidence="1">Putative glutamine amidotransferase</fullName>
    </submittedName>
</protein>
<dbReference type="AlphaFoldDB" id="A0A1T5CXX0"/>
<accession>A0A1T5CXX0</accession>
<dbReference type="InterPro" id="IPR044668">
    <property type="entry name" value="PuuD-like"/>
</dbReference>
<dbReference type="Gene3D" id="3.40.50.880">
    <property type="match status" value="1"/>
</dbReference>
<evidence type="ECO:0000313" key="2">
    <source>
        <dbReference type="Proteomes" id="UP000243406"/>
    </source>
</evidence>
<dbReference type="GO" id="GO:0005829">
    <property type="term" value="C:cytosol"/>
    <property type="evidence" value="ECO:0007669"/>
    <property type="project" value="TreeGrafter"/>
</dbReference>
<dbReference type="InterPro" id="IPR011697">
    <property type="entry name" value="Peptidase_C26"/>
</dbReference>
<keyword evidence="1" id="KW-0315">Glutamine amidotransferase</keyword>
<dbReference type="InterPro" id="IPR029062">
    <property type="entry name" value="Class_I_gatase-like"/>
</dbReference>
<keyword evidence="2" id="KW-1185">Reference proteome</keyword>
<gene>
    <name evidence="1" type="ORF">SAMN02745120_2449</name>
</gene>
<sequence>MKLPIIGISGTMMKDNNDMFEGYEKSYVMDDYVQAVLRAGAVPIVLPIIDSSEQINEYAKLIDGLILTGGHDVNPLIYGEEPDVKVTEILPKRDFLDYELIKYTTELDKPILAICRGMQILNTYHGGTLYQDNSYCKTFHIKHMQVHNPDVATHTIKIEPNSVLESVLGNHAVVNSFHHQSVKGLAEGFRITAESKDGIVEAIERNSEQWCVGVQFHPEILSHKDEKMQALFNVFIGATRK</sequence>
<keyword evidence="1" id="KW-0808">Transferase</keyword>
<dbReference type="RefSeq" id="WP_079590228.1">
    <property type="nucleotide sequence ID" value="NZ_FUYN01000006.1"/>
</dbReference>
<dbReference type="EMBL" id="FUYN01000006">
    <property type="protein sequence ID" value="SKB64249.1"/>
    <property type="molecule type" value="Genomic_DNA"/>
</dbReference>
<dbReference type="SUPFAM" id="SSF52317">
    <property type="entry name" value="Class I glutamine amidotransferase-like"/>
    <property type="match status" value="1"/>
</dbReference>
<dbReference type="GO" id="GO:0033969">
    <property type="term" value="F:gamma-glutamyl-gamma-aminobutyrate hydrolase activity"/>
    <property type="evidence" value="ECO:0007669"/>
    <property type="project" value="TreeGrafter"/>
</dbReference>
<dbReference type="GO" id="GO:0006598">
    <property type="term" value="P:polyamine catabolic process"/>
    <property type="evidence" value="ECO:0007669"/>
    <property type="project" value="TreeGrafter"/>
</dbReference>
<reference evidence="2" key="1">
    <citation type="submission" date="2017-02" db="EMBL/GenBank/DDBJ databases">
        <authorList>
            <person name="Varghese N."/>
            <person name="Submissions S."/>
        </authorList>
    </citation>
    <scope>NUCLEOTIDE SEQUENCE [LARGE SCALE GENOMIC DNA]</scope>
    <source>
        <strain evidence="2">ATCC 35199</strain>
    </source>
</reference>
<dbReference type="FunFam" id="3.40.50.880:FF:000030">
    <property type="entry name" value="Gamma-glutamyl-gamma-aminobutyrate hydrolase PuuD"/>
    <property type="match status" value="1"/>
</dbReference>
<dbReference type="OrthoDB" id="9813383at2"/>